<organism evidence="1 2">
    <name type="scientific">Pontimicrobium aquaticum</name>
    <dbReference type="NCBI Taxonomy" id="2565367"/>
    <lineage>
        <taxon>Bacteria</taxon>
        <taxon>Pseudomonadati</taxon>
        <taxon>Bacteroidota</taxon>
        <taxon>Flavobacteriia</taxon>
        <taxon>Flavobacteriales</taxon>
        <taxon>Flavobacteriaceae</taxon>
        <taxon>Pontimicrobium</taxon>
    </lineage>
</organism>
<evidence type="ECO:0000313" key="1">
    <source>
        <dbReference type="EMBL" id="TJY37934.1"/>
    </source>
</evidence>
<accession>A0A4U0F2C5</accession>
<reference evidence="1 2" key="1">
    <citation type="submission" date="2019-04" db="EMBL/GenBank/DDBJ databases">
        <title>Lacinutrix sp. nov., isolated from marine water.</title>
        <authorList>
            <person name="Kim W."/>
        </authorList>
    </citation>
    <scope>NUCLEOTIDE SEQUENCE [LARGE SCALE GENOMIC DNA]</scope>
    <source>
        <strain evidence="1 2">CAU 1491</strain>
    </source>
</reference>
<dbReference type="OrthoDB" id="676860at2"/>
<proteinExistence type="predicted"/>
<comment type="caution">
    <text evidence="1">The sequence shown here is derived from an EMBL/GenBank/DDBJ whole genome shotgun (WGS) entry which is preliminary data.</text>
</comment>
<sequence>MVTVKDYLKRKSKKGGEFFVLVLSGGIEPVKSADGQLYFTSRTCTVAASFDEEMCKDLIGTKFPGSIEKVPCEPYSYTIPNTDKVVELSYKWDYVDNPEEVMKEQLLESEVVH</sequence>
<dbReference type="Proteomes" id="UP000307657">
    <property type="component" value="Unassembled WGS sequence"/>
</dbReference>
<name>A0A4U0F2C5_9FLAO</name>
<dbReference type="EMBL" id="SUPL01000001">
    <property type="protein sequence ID" value="TJY37934.1"/>
    <property type="molecule type" value="Genomic_DNA"/>
</dbReference>
<dbReference type="AlphaFoldDB" id="A0A4U0F2C5"/>
<protein>
    <submittedName>
        <fullName evidence="1">Uncharacterized protein</fullName>
    </submittedName>
</protein>
<keyword evidence="2" id="KW-1185">Reference proteome</keyword>
<dbReference type="RefSeq" id="WP_136840264.1">
    <property type="nucleotide sequence ID" value="NZ_SUPL01000001.1"/>
</dbReference>
<evidence type="ECO:0000313" key="2">
    <source>
        <dbReference type="Proteomes" id="UP000307657"/>
    </source>
</evidence>
<gene>
    <name evidence="1" type="ORF">E5167_01370</name>
</gene>